<gene>
    <name evidence="2" type="ORF">ES332_D10G175700v1</name>
</gene>
<accession>A0A5D2J575</accession>
<proteinExistence type="predicted"/>
<evidence type="ECO:0000256" key="1">
    <source>
        <dbReference type="SAM" id="Phobius"/>
    </source>
</evidence>
<name>A0A5D2J575_GOSTO</name>
<protein>
    <submittedName>
        <fullName evidence="2">Uncharacterized protein</fullName>
    </submittedName>
</protein>
<evidence type="ECO:0000313" key="3">
    <source>
        <dbReference type="Proteomes" id="UP000322667"/>
    </source>
</evidence>
<dbReference type="AlphaFoldDB" id="A0A5D2J575"/>
<keyword evidence="1" id="KW-0812">Transmembrane</keyword>
<dbReference type="Proteomes" id="UP000322667">
    <property type="component" value="Chromosome D10"/>
</dbReference>
<sequence length="77" mass="8930">MVLPVVAKSPRTTVGSPRQVLCTEVVYVACTKAKARVRGSCEWCCVRARRRLLRHWLGLMLGFLLLWCWATRIWIWA</sequence>
<evidence type="ECO:0000313" key="2">
    <source>
        <dbReference type="EMBL" id="TYH50007.1"/>
    </source>
</evidence>
<keyword evidence="1" id="KW-1133">Transmembrane helix</keyword>
<keyword evidence="1" id="KW-0472">Membrane</keyword>
<feature type="transmembrane region" description="Helical" evidence="1">
    <location>
        <begin position="56"/>
        <end position="75"/>
    </location>
</feature>
<organism evidence="2 3">
    <name type="scientific">Gossypium tomentosum</name>
    <name type="common">Hawaiian cotton</name>
    <name type="synonym">Gossypium sandvicense</name>
    <dbReference type="NCBI Taxonomy" id="34277"/>
    <lineage>
        <taxon>Eukaryota</taxon>
        <taxon>Viridiplantae</taxon>
        <taxon>Streptophyta</taxon>
        <taxon>Embryophyta</taxon>
        <taxon>Tracheophyta</taxon>
        <taxon>Spermatophyta</taxon>
        <taxon>Magnoliopsida</taxon>
        <taxon>eudicotyledons</taxon>
        <taxon>Gunneridae</taxon>
        <taxon>Pentapetalae</taxon>
        <taxon>rosids</taxon>
        <taxon>malvids</taxon>
        <taxon>Malvales</taxon>
        <taxon>Malvaceae</taxon>
        <taxon>Malvoideae</taxon>
        <taxon>Gossypium</taxon>
    </lineage>
</organism>
<reference evidence="2 3" key="1">
    <citation type="submission" date="2019-07" db="EMBL/GenBank/DDBJ databases">
        <title>WGS assembly of Gossypium tomentosum.</title>
        <authorList>
            <person name="Chen Z.J."/>
            <person name="Sreedasyam A."/>
            <person name="Ando A."/>
            <person name="Song Q."/>
            <person name="De L."/>
            <person name="Hulse-Kemp A."/>
            <person name="Ding M."/>
            <person name="Ye W."/>
            <person name="Kirkbride R."/>
            <person name="Jenkins J."/>
            <person name="Plott C."/>
            <person name="Lovell J."/>
            <person name="Lin Y.-M."/>
            <person name="Vaughn R."/>
            <person name="Liu B."/>
            <person name="Li W."/>
            <person name="Simpson S."/>
            <person name="Scheffler B."/>
            <person name="Saski C."/>
            <person name="Grover C."/>
            <person name="Hu G."/>
            <person name="Conover J."/>
            <person name="Carlson J."/>
            <person name="Shu S."/>
            <person name="Boston L."/>
            <person name="Williams M."/>
            <person name="Peterson D."/>
            <person name="Mcgee K."/>
            <person name="Jones D."/>
            <person name="Wendel J."/>
            <person name="Stelly D."/>
            <person name="Grimwood J."/>
            <person name="Schmutz J."/>
        </authorList>
    </citation>
    <scope>NUCLEOTIDE SEQUENCE [LARGE SCALE GENOMIC DNA]</scope>
    <source>
        <strain evidence="2">7179.01</strain>
    </source>
</reference>
<keyword evidence="3" id="KW-1185">Reference proteome</keyword>
<dbReference type="EMBL" id="CM017632">
    <property type="protein sequence ID" value="TYH50007.1"/>
    <property type="molecule type" value="Genomic_DNA"/>
</dbReference>